<evidence type="ECO:0000256" key="1">
    <source>
        <dbReference type="ARBA" id="ARBA00022723"/>
    </source>
</evidence>
<reference evidence="3 4" key="1">
    <citation type="submission" date="2020-08" db="EMBL/GenBank/DDBJ databases">
        <title>Genomic Encyclopedia of Type Strains, Phase IV (KMG-IV): sequencing the most valuable type-strain genomes for metagenomic binning, comparative biology and taxonomic classification.</title>
        <authorList>
            <person name="Goeker M."/>
        </authorList>
    </citation>
    <scope>NUCLEOTIDE SEQUENCE [LARGE SCALE GENOMIC DNA]</scope>
    <source>
        <strain evidence="3 4">DSM 22368</strain>
    </source>
</reference>
<dbReference type="InterPro" id="IPR008775">
    <property type="entry name" value="Phytyl_CoA_dOase-like"/>
</dbReference>
<keyword evidence="3" id="KW-0223">Dioxygenase</keyword>
<sequence length="290" mass="32711">MSDDRSLNAYHALETASKYKKTQSNASDQVDPEVFQQYLSKVLEEGYVVIPDLLSQEEIDQIRHEVEPMLSHRGRNFFEGELTQRIYSVMAKTFALNPMVEHPMILALLDAVLMPSYLLSQLQVINILPGEKQQPLHADDGYVQIPRPRRFVSAATVWAIDDFTEENGGTAVIPGSHHWGDKQPDEEDKKRQINCEMKAGSAVFFLGTLWHGGGANVSEKPRLAATAQYCEGFIRPQENFSLSVPLERAAQCSEDIKRMLGYSIFGPFMGMVDGKHPKRLLEPYLEKDPT</sequence>
<keyword evidence="1" id="KW-0479">Metal-binding</keyword>
<proteinExistence type="predicted"/>
<dbReference type="InParanoid" id="A0A7X0MWS4"/>
<dbReference type="PANTHER" id="PTHR20883:SF15">
    <property type="entry name" value="PHYTANOYL-COA DIOXYGENASE DOMAIN-CONTAINING PROTEIN 1"/>
    <property type="match status" value="1"/>
</dbReference>
<dbReference type="Proteomes" id="UP000528457">
    <property type="component" value="Unassembled WGS sequence"/>
</dbReference>
<dbReference type="SUPFAM" id="SSF51197">
    <property type="entry name" value="Clavaminate synthase-like"/>
    <property type="match status" value="1"/>
</dbReference>
<dbReference type="Pfam" id="PF05721">
    <property type="entry name" value="PhyH"/>
    <property type="match status" value="1"/>
</dbReference>
<dbReference type="GO" id="GO:0016706">
    <property type="term" value="F:2-oxoglutarate-dependent dioxygenase activity"/>
    <property type="evidence" value="ECO:0007669"/>
    <property type="project" value="UniProtKB-ARBA"/>
</dbReference>
<dbReference type="PANTHER" id="PTHR20883">
    <property type="entry name" value="PHYTANOYL-COA DIOXYGENASE DOMAIN CONTAINING 1"/>
    <property type="match status" value="1"/>
</dbReference>
<accession>A0A7X0MWS4</accession>
<dbReference type="Gene3D" id="2.60.120.620">
    <property type="entry name" value="q2cbj1_9rhob like domain"/>
    <property type="match status" value="1"/>
</dbReference>
<protein>
    <submittedName>
        <fullName evidence="3">Ectoine hydroxylase-related dioxygenase (Phytanoyl-CoA dioxygenase family)</fullName>
    </submittedName>
</protein>
<comment type="caution">
    <text evidence="3">The sequence shown here is derived from an EMBL/GenBank/DDBJ whole genome shotgun (WGS) entry which is preliminary data.</text>
</comment>
<dbReference type="RefSeq" id="WP_166845784.1">
    <property type="nucleotide sequence ID" value="NZ_JAAONY010000002.1"/>
</dbReference>
<keyword evidence="2" id="KW-0408">Iron</keyword>
<evidence type="ECO:0000313" key="4">
    <source>
        <dbReference type="Proteomes" id="UP000528457"/>
    </source>
</evidence>
<dbReference type="AlphaFoldDB" id="A0A7X0MWS4"/>
<evidence type="ECO:0000313" key="3">
    <source>
        <dbReference type="EMBL" id="MBB6522495.1"/>
    </source>
</evidence>
<organism evidence="3 4">
    <name type="scientific">Pseudoteredinibacter isoporae</name>
    <dbReference type="NCBI Taxonomy" id="570281"/>
    <lineage>
        <taxon>Bacteria</taxon>
        <taxon>Pseudomonadati</taxon>
        <taxon>Pseudomonadota</taxon>
        <taxon>Gammaproteobacteria</taxon>
        <taxon>Cellvibrionales</taxon>
        <taxon>Cellvibrionaceae</taxon>
        <taxon>Pseudoteredinibacter</taxon>
    </lineage>
</organism>
<keyword evidence="3" id="KW-0560">Oxidoreductase</keyword>
<name>A0A7X0MWS4_9GAMM</name>
<evidence type="ECO:0000256" key="2">
    <source>
        <dbReference type="ARBA" id="ARBA00023004"/>
    </source>
</evidence>
<dbReference type="EMBL" id="JACHHT010000002">
    <property type="protein sequence ID" value="MBB6522495.1"/>
    <property type="molecule type" value="Genomic_DNA"/>
</dbReference>
<dbReference type="GO" id="GO:0005506">
    <property type="term" value="F:iron ion binding"/>
    <property type="evidence" value="ECO:0007669"/>
    <property type="project" value="UniProtKB-ARBA"/>
</dbReference>
<gene>
    <name evidence="3" type="ORF">HNR48_002780</name>
</gene>
<keyword evidence="4" id="KW-1185">Reference proteome</keyword>